<comment type="similarity">
    <text evidence="2 11">Belongs to the HisA/HisF family.</text>
</comment>
<organism evidence="12 13">
    <name type="scientific">Pseudodesulfovibrio senegalensis</name>
    <dbReference type="NCBI Taxonomy" id="1721087"/>
    <lineage>
        <taxon>Bacteria</taxon>
        <taxon>Pseudomonadati</taxon>
        <taxon>Thermodesulfobacteriota</taxon>
        <taxon>Desulfovibrionia</taxon>
        <taxon>Desulfovibrionales</taxon>
        <taxon>Desulfovibrionaceae</taxon>
    </lineage>
</organism>
<dbReference type="PANTHER" id="PTHR21235:SF2">
    <property type="entry name" value="IMIDAZOLE GLYCEROL PHOSPHATE SYNTHASE HISHF"/>
    <property type="match status" value="1"/>
</dbReference>
<evidence type="ECO:0000256" key="11">
    <source>
        <dbReference type="RuleBase" id="RU003657"/>
    </source>
</evidence>
<comment type="subunit">
    <text evidence="3">Heterodimer of HisH and HisF.</text>
</comment>
<dbReference type="GO" id="GO:0016829">
    <property type="term" value="F:lyase activity"/>
    <property type="evidence" value="ECO:0007669"/>
    <property type="project" value="UniProtKB-KW"/>
</dbReference>
<protein>
    <recommendedName>
        <fullName evidence="4">imidazole glycerol-phosphate synthase</fullName>
        <ecNumber evidence="4">4.3.2.10</ecNumber>
    </recommendedName>
    <alternativeName>
        <fullName evidence="9">IGP synthase cyclase subunit</fullName>
    </alternativeName>
</protein>
<dbReference type="InterPro" id="IPR013785">
    <property type="entry name" value="Aldolase_TIM"/>
</dbReference>
<evidence type="ECO:0000256" key="8">
    <source>
        <dbReference type="ARBA" id="ARBA00025475"/>
    </source>
</evidence>
<comment type="catalytic activity">
    <reaction evidence="10">
        <text>5-[(5-phospho-1-deoxy-D-ribulos-1-ylimino)methylamino]-1-(5-phospho-beta-D-ribosyl)imidazole-4-carboxamide + L-glutamine = D-erythro-1-(imidazol-4-yl)glycerol 3-phosphate + 5-amino-1-(5-phospho-beta-D-ribosyl)imidazole-4-carboxamide + L-glutamate + H(+)</text>
        <dbReference type="Rhea" id="RHEA:24793"/>
        <dbReference type="ChEBI" id="CHEBI:15378"/>
        <dbReference type="ChEBI" id="CHEBI:29985"/>
        <dbReference type="ChEBI" id="CHEBI:58278"/>
        <dbReference type="ChEBI" id="CHEBI:58359"/>
        <dbReference type="ChEBI" id="CHEBI:58475"/>
        <dbReference type="ChEBI" id="CHEBI:58525"/>
        <dbReference type="EC" id="4.3.2.10"/>
    </reaction>
</comment>
<dbReference type="GO" id="GO:0000105">
    <property type="term" value="P:L-histidine biosynthetic process"/>
    <property type="evidence" value="ECO:0007669"/>
    <property type="project" value="UniProtKB-UniPathway"/>
</dbReference>
<dbReference type="Proteomes" id="UP000438699">
    <property type="component" value="Unassembled WGS sequence"/>
</dbReference>
<accession>A0A6N6N2N3</accession>
<evidence type="ECO:0000313" key="12">
    <source>
        <dbReference type="EMBL" id="KAB1441296.1"/>
    </source>
</evidence>
<dbReference type="InterPro" id="IPR006062">
    <property type="entry name" value="His_biosynth"/>
</dbReference>
<evidence type="ECO:0000313" key="13">
    <source>
        <dbReference type="Proteomes" id="UP000438699"/>
    </source>
</evidence>
<keyword evidence="6 11" id="KW-0368">Histidine biosynthesis</keyword>
<evidence type="ECO:0000256" key="5">
    <source>
        <dbReference type="ARBA" id="ARBA00022605"/>
    </source>
</evidence>
<reference evidence="12 13" key="1">
    <citation type="journal article" date="2017" name="Int. J. Syst. Evol. Microbiol.">
        <title>Desulfovibrio senegalensis sp. nov., a mesophilic sulfate reducer isolated from marine sediment.</title>
        <authorList>
            <person name="Thioye A."/>
            <person name="Gam Z.B.A."/>
            <person name="Mbengue M."/>
            <person name="Cayol J.L."/>
            <person name="Joseph-Bartoli M."/>
            <person name="Toure-Kane C."/>
            <person name="Labat M."/>
        </authorList>
    </citation>
    <scope>NUCLEOTIDE SEQUENCE [LARGE SCALE GENOMIC DNA]</scope>
    <source>
        <strain evidence="12 13">DSM 101509</strain>
    </source>
</reference>
<evidence type="ECO:0000256" key="6">
    <source>
        <dbReference type="ARBA" id="ARBA00023102"/>
    </source>
</evidence>
<keyword evidence="5 11" id="KW-0028">Amino-acid biosynthesis</keyword>
<dbReference type="GO" id="GO:0000107">
    <property type="term" value="F:imidazoleglycerol-phosphate synthase activity"/>
    <property type="evidence" value="ECO:0007669"/>
    <property type="project" value="InterPro"/>
</dbReference>
<dbReference type="InterPro" id="IPR004651">
    <property type="entry name" value="HisF"/>
</dbReference>
<sequence>MNIRLIPRLDIKSENLVKGVNLEGIRVLGPPEAFARYYYEHGADELFYMDVVASLYERNSILEIVSSISRNIFIPMTVGGGLRSLSDIGDVLKSGADKVALNTAAVRDPQLVRRASELYGSSTIVVSIEAKRQKTGGWEAYIDSGREHTGLDAVEWAQQVTELGAGELIVTSVDQEGTGKGFDVDLVRAVAESCSVPVIAGGGAGSAEHVREVLQDGMADAVSFASLMHYPLLRDNEEFQSYPGARWAGGLGQFESVTLEEIKQGLRESGLETR</sequence>
<comment type="function">
    <text evidence="8">IGPS catalyzes the conversion of PRFAR and glutamine to IGP, AICAR and glutamate. The HisF subunit catalyzes the cyclization activity that produces IGP and AICAR from PRFAR using the ammonia provided by the HisH subunit.</text>
</comment>
<proteinExistence type="inferred from homology"/>
<dbReference type="SUPFAM" id="SSF51366">
    <property type="entry name" value="Ribulose-phoshate binding barrel"/>
    <property type="match status" value="1"/>
</dbReference>
<dbReference type="InterPro" id="IPR050064">
    <property type="entry name" value="IGPS_HisA/HisF"/>
</dbReference>
<dbReference type="PANTHER" id="PTHR21235">
    <property type="entry name" value="IMIDAZOLE GLYCEROL PHOSPHATE SYNTHASE SUBUNIT HISF/H IGP SYNTHASE SUBUNIT HISF/H"/>
    <property type="match status" value="1"/>
</dbReference>
<dbReference type="EMBL" id="WAIE01000004">
    <property type="protein sequence ID" value="KAB1441296.1"/>
    <property type="molecule type" value="Genomic_DNA"/>
</dbReference>
<evidence type="ECO:0000256" key="9">
    <source>
        <dbReference type="ARBA" id="ARBA00030264"/>
    </source>
</evidence>
<evidence type="ECO:0000256" key="3">
    <source>
        <dbReference type="ARBA" id="ARBA00011152"/>
    </source>
</evidence>
<evidence type="ECO:0000256" key="4">
    <source>
        <dbReference type="ARBA" id="ARBA00012809"/>
    </source>
</evidence>
<evidence type="ECO:0000256" key="7">
    <source>
        <dbReference type="ARBA" id="ARBA00023239"/>
    </source>
</evidence>
<gene>
    <name evidence="12" type="primary">hisF</name>
    <name evidence="12" type="ORF">F8A88_10085</name>
</gene>
<dbReference type="Pfam" id="PF00977">
    <property type="entry name" value="His_biosynth"/>
    <property type="match status" value="1"/>
</dbReference>
<keyword evidence="13" id="KW-1185">Reference proteome</keyword>
<evidence type="ECO:0000256" key="2">
    <source>
        <dbReference type="ARBA" id="ARBA00009667"/>
    </source>
</evidence>
<comment type="pathway">
    <text evidence="1">Amino-acid biosynthesis; L-histidine biosynthesis; L-histidine from 5-phospho-alpha-D-ribose 1-diphosphate: step 5/9.</text>
</comment>
<evidence type="ECO:0000256" key="10">
    <source>
        <dbReference type="ARBA" id="ARBA00047838"/>
    </source>
</evidence>
<dbReference type="Gene3D" id="3.20.20.70">
    <property type="entry name" value="Aldolase class I"/>
    <property type="match status" value="1"/>
</dbReference>
<dbReference type="AlphaFoldDB" id="A0A6N6N2N3"/>
<dbReference type="UniPathway" id="UPA00031">
    <property type="reaction ID" value="UER00010"/>
</dbReference>
<dbReference type="EC" id="4.3.2.10" evidence="4"/>
<keyword evidence="7 12" id="KW-0456">Lyase</keyword>
<comment type="caution">
    <text evidence="12">The sequence shown here is derived from an EMBL/GenBank/DDBJ whole genome shotgun (WGS) entry which is preliminary data.</text>
</comment>
<dbReference type="InterPro" id="IPR011060">
    <property type="entry name" value="RibuloseP-bd_barrel"/>
</dbReference>
<evidence type="ECO:0000256" key="1">
    <source>
        <dbReference type="ARBA" id="ARBA00005091"/>
    </source>
</evidence>
<dbReference type="OrthoDB" id="9807749at2"/>
<dbReference type="RefSeq" id="WP_151151039.1">
    <property type="nucleotide sequence ID" value="NZ_WAIE01000004.1"/>
</dbReference>
<name>A0A6N6N2N3_9BACT</name>
<dbReference type="CDD" id="cd04731">
    <property type="entry name" value="HisF"/>
    <property type="match status" value="1"/>
</dbReference>